<dbReference type="NCBIfam" id="NF000595">
    <property type="entry name" value="PRK00015.1-3"/>
    <property type="match status" value="1"/>
</dbReference>
<dbReference type="SUPFAM" id="SSF53098">
    <property type="entry name" value="Ribonuclease H-like"/>
    <property type="match status" value="1"/>
</dbReference>
<proteinExistence type="inferred from homology"/>
<dbReference type="InterPro" id="IPR012337">
    <property type="entry name" value="RNaseH-like_sf"/>
</dbReference>
<gene>
    <name evidence="14" type="ORF">JKP88DRAFT_156973</name>
</gene>
<evidence type="ECO:0000256" key="1">
    <source>
        <dbReference type="ARBA" id="ARBA00000077"/>
    </source>
</evidence>
<protein>
    <recommendedName>
        <fullName evidence="12">Ribonuclease</fullName>
        <ecNumber evidence="12">3.1.26.4</ecNumber>
    </recommendedName>
</protein>
<evidence type="ECO:0000259" key="13">
    <source>
        <dbReference type="PROSITE" id="PS51975"/>
    </source>
</evidence>
<feature type="binding site" evidence="11">
    <location>
        <position position="7"/>
    </location>
    <ligand>
        <name>a divalent metal cation</name>
        <dbReference type="ChEBI" id="CHEBI:60240"/>
    </ligand>
</feature>
<comment type="function">
    <text evidence="12">Endonuclease that specifically degrades the RNA of RNA-DNA hybrids.</text>
</comment>
<keyword evidence="9 11" id="KW-0378">Hydrolase</keyword>
<dbReference type="CDD" id="cd07182">
    <property type="entry name" value="RNase_HII_bacteria_HII_like"/>
    <property type="match status" value="1"/>
</dbReference>
<comment type="catalytic activity">
    <reaction evidence="1 11 12">
        <text>Endonucleolytic cleavage to 5'-phosphomonoester.</text>
        <dbReference type="EC" id="3.1.26.4"/>
    </reaction>
</comment>
<keyword evidence="8 11" id="KW-0255">Endonuclease</keyword>
<evidence type="ECO:0000256" key="11">
    <source>
        <dbReference type="PROSITE-ProRule" id="PRU01319"/>
    </source>
</evidence>
<keyword evidence="5" id="KW-0963">Cytoplasm</keyword>
<evidence type="ECO:0000313" key="15">
    <source>
        <dbReference type="Proteomes" id="UP000664859"/>
    </source>
</evidence>
<dbReference type="Pfam" id="PF01351">
    <property type="entry name" value="RNase_HII"/>
    <property type="match status" value="1"/>
</dbReference>
<evidence type="ECO:0000256" key="5">
    <source>
        <dbReference type="ARBA" id="ARBA00022490"/>
    </source>
</evidence>
<organism evidence="14 15">
    <name type="scientific">Tribonema minus</name>
    <dbReference type="NCBI Taxonomy" id="303371"/>
    <lineage>
        <taxon>Eukaryota</taxon>
        <taxon>Sar</taxon>
        <taxon>Stramenopiles</taxon>
        <taxon>Ochrophyta</taxon>
        <taxon>PX clade</taxon>
        <taxon>Xanthophyceae</taxon>
        <taxon>Tribonematales</taxon>
        <taxon>Tribonemataceae</taxon>
        <taxon>Tribonema</taxon>
    </lineage>
</organism>
<evidence type="ECO:0000256" key="7">
    <source>
        <dbReference type="ARBA" id="ARBA00022723"/>
    </source>
</evidence>
<evidence type="ECO:0000256" key="10">
    <source>
        <dbReference type="ARBA" id="ARBA00023211"/>
    </source>
</evidence>
<evidence type="ECO:0000256" key="2">
    <source>
        <dbReference type="ARBA" id="ARBA00001946"/>
    </source>
</evidence>
<keyword evidence="7 11" id="KW-0479">Metal-binding</keyword>
<evidence type="ECO:0000256" key="6">
    <source>
        <dbReference type="ARBA" id="ARBA00022722"/>
    </source>
</evidence>
<comment type="cofactor">
    <cofactor evidence="11">
        <name>Mn(2+)</name>
        <dbReference type="ChEBI" id="CHEBI:29035"/>
    </cofactor>
    <cofactor evidence="11">
        <name>Mg(2+)</name>
        <dbReference type="ChEBI" id="CHEBI:18420"/>
    </cofactor>
    <text evidence="11">Manganese or magnesium. Binds 1 divalent metal ion per monomer in the absence of substrate. May bind a second metal ion after substrate binding.</text>
</comment>
<evidence type="ECO:0000256" key="3">
    <source>
        <dbReference type="ARBA" id="ARBA00004496"/>
    </source>
</evidence>
<dbReference type="InterPro" id="IPR001352">
    <property type="entry name" value="RNase_HII/HIII"/>
</dbReference>
<dbReference type="GO" id="GO:0006298">
    <property type="term" value="P:mismatch repair"/>
    <property type="evidence" value="ECO:0007669"/>
    <property type="project" value="TreeGrafter"/>
</dbReference>
<evidence type="ECO:0000256" key="12">
    <source>
        <dbReference type="RuleBase" id="RU003515"/>
    </source>
</evidence>
<dbReference type="EC" id="3.1.26.4" evidence="12"/>
<keyword evidence="15" id="KW-1185">Reference proteome</keyword>
<feature type="domain" description="RNase H type-2" evidence="13">
    <location>
        <begin position="1"/>
        <end position="193"/>
    </location>
</feature>
<name>A0A835ZCH7_9STRA</name>
<comment type="caution">
    <text evidence="14">The sequence shown here is derived from an EMBL/GenBank/DDBJ whole genome shotgun (WGS) entry which is preliminary data.</text>
</comment>
<dbReference type="GO" id="GO:0032299">
    <property type="term" value="C:ribonuclease H2 complex"/>
    <property type="evidence" value="ECO:0007669"/>
    <property type="project" value="TreeGrafter"/>
</dbReference>
<dbReference type="PANTHER" id="PTHR10954:SF18">
    <property type="entry name" value="RIBONUCLEASE HII"/>
    <property type="match status" value="1"/>
</dbReference>
<evidence type="ECO:0000313" key="14">
    <source>
        <dbReference type="EMBL" id="KAG5186453.1"/>
    </source>
</evidence>
<keyword evidence="10" id="KW-0464">Manganese</keyword>
<dbReference type="GO" id="GO:0005737">
    <property type="term" value="C:cytoplasm"/>
    <property type="evidence" value="ECO:0007669"/>
    <property type="project" value="UniProtKB-SubCell"/>
</dbReference>
<comment type="cofactor">
    <cofactor evidence="2">
        <name>Mg(2+)</name>
        <dbReference type="ChEBI" id="CHEBI:18420"/>
    </cofactor>
</comment>
<dbReference type="EMBL" id="JAFCMP010000112">
    <property type="protein sequence ID" value="KAG5186453.1"/>
    <property type="molecule type" value="Genomic_DNA"/>
</dbReference>
<accession>A0A835ZCH7</accession>
<dbReference type="GO" id="GO:0004523">
    <property type="term" value="F:RNA-DNA hybrid ribonuclease activity"/>
    <property type="evidence" value="ECO:0007669"/>
    <property type="project" value="UniProtKB-UniRule"/>
</dbReference>
<dbReference type="PROSITE" id="PS51975">
    <property type="entry name" value="RNASE_H_2"/>
    <property type="match status" value="1"/>
</dbReference>
<dbReference type="InterPro" id="IPR022898">
    <property type="entry name" value="RNase_HII"/>
</dbReference>
<evidence type="ECO:0000256" key="9">
    <source>
        <dbReference type="ARBA" id="ARBA00022801"/>
    </source>
</evidence>
<dbReference type="Proteomes" id="UP000664859">
    <property type="component" value="Unassembled WGS sequence"/>
</dbReference>
<comment type="similarity">
    <text evidence="4 12">Belongs to the RNase HII family.</text>
</comment>
<comment type="subcellular location">
    <subcellularLocation>
        <location evidence="3">Cytoplasm</location>
    </subcellularLocation>
</comment>
<keyword evidence="6 11" id="KW-0540">Nuclease</keyword>
<reference evidence="14" key="1">
    <citation type="submission" date="2021-02" db="EMBL/GenBank/DDBJ databases">
        <title>First Annotated Genome of the Yellow-green Alga Tribonema minus.</title>
        <authorList>
            <person name="Mahan K.M."/>
        </authorList>
    </citation>
    <scope>NUCLEOTIDE SEQUENCE</scope>
    <source>
        <strain evidence="14">UTEX B ZZ1240</strain>
    </source>
</reference>
<dbReference type="InterPro" id="IPR024567">
    <property type="entry name" value="RNase_HII/HIII_dom"/>
</dbReference>
<evidence type="ECO:0000256" key="4">
    <source>
        <dbReference type="ARBA" id="ARBA00007383"/>
    </source>
</evidence>
<feature type="binding site" evidence="11">
    <location>
        <position position="104"/>
    </location>
    <ligand>
        <name>a divalent metal cation</name>
        <dbReference type="ChEBI" id="CHEBI:60240"/>
    </ligand>
</feature>
<dbReference type="OrthoDB" id="7462577at2759"/>
<evidence type="ECO:0000256" key="8">
    <source>
        <dbReference type="ARBA" id="ARBA00022759"/>
    </source>
</evidence>
<dbReference type="GO" id="GO:0043137">
    <property type="term" value="P:DNA replication, removal of RNA primer"/>
    <property type="evidence" value="ECO:0007669"/>
    <property type="project" value="TreeGrafter"/>
</dbReference>
<dbReference type="PANTHER" id="PTHR10954">
    <property type="entry name" value="RIBONUCLEASE H2 SUBUNIT A"/>
    <property type="match status" value="1"/>
</dbReference>
<feature type="binding site" evidence="11">
    <location>
        <position position="8"/>
    </location>
    <ligand>
        <name>a divalent metal cation</name>
        <dbReference type="ChEBI" id="CHEBI:60240"/>
    </ligand>
</feature>
<dbReference type="Gene3D" id="3.30.420.10">
    <property type="entry name" value="Ribonuclease H-like superfamily/Ribonuclease H"/>
    <property type="match status" value="1"/>
</dbReference>
<dbReference type="GO" id="GO:0003723">
    <property type="term" value="F:RNA binding"/>
    <property type="evidence" value="ECO:0007669"/>
    <property type="project" value="UniProtKB-UniRule"/>
</dbReference>
<dbReference type="AlphaFoldDB" id="A0A835ZCH7"/>
<sequence>MSIVGVDEVGRGCLYGCVTAAAMVLPETFPDEGYKDIKDSKKLSAKKRAKMDLYIKEHAIAYAVGSASAAEIDALNIQNATFLAMHRALEQIEQQTSIAKIMVDGNRFLKYKHYEHECIVGGDAVYKSISAASILAKVYRDTLMEERVKADPRLNVYELAKNKGYGTKTHMDAIAQHGITEDHRKSFKPCCDY</sequence>
<dbReference type="InterPro" id="IPR036397">
    <property type="entry name" value="RNaseH_sf"/>
</dbReference>
<dbReference type="GO" id="GO:0046872">
    <property type="term" value="F:metal ion binding"/>
    <property type="evidence" value="ECO:0007669"/>
    <property type="project" value="UniProtKB-KW"/>
</dbReference>